<accession>A0ABU0L8Z1</accession>
<protein>
    <submittedName>
        <fullName evidence="6">Cell wall-associated NlpC family hydrolase</fullName>
    </submittedName>
</protein>
<evidence type="ECO:0000256" key="1">
    <source>
        <dbReference type="ARBA" id="ARBA00007074"/>
    </source>
</evidence>
<evidence type="ECO:0000256" key="4">
    <source>
        <dbReference type="ARBA" id="ARBA00022807"/>
    </source>
</evidence>
<dbReference type="EMBL" id="JAUSVY010000001">
    <property type="protein sequence ID" value="MDQ0503583.1"/>
    <property type="molecule type" value="Genomic_DNA"/>
</dbReference>
<comment type="similarity">
    <text evidence="1">Belongs to the peptidase C40 family.</text>
</comment>
<dbReference type="Gene3D" id="3.90.1720.10">
    <property type="entry name" value="endopeptidase domain like (from Nostoc punctiforme)"/>
    <property type="match status" value="1"/>
</dbReference>
<dbReference type="InterPro" id="IPR038765">
    <property type="entry name" value="Papain-like_cys_pep_sf"/>
</dbReference>
<evidence type="ECO:0000313" key="6">
    <source>
        <dbReference type="EMBL" id="MDQ0503583.1"/>
    </source>
</evidence>
<dbReference type="Proteomes" id="UP001241747">
    <property type="component" value="Unassembled WGS sequence"/>
</dbReference>
<dbReference type="PANTHER" id="PTHR47359:SF3">
    <property type="entry name" value="NLP_P60 DOMAIN-CONTAINING PROTEIN-RELATED"/>
    <property type="match status" value="1"/>
</dbReference>
<dbReference type="GO" id="GO:0016787">
    <property type="term" value="F:hydrolase activity"/>
    <property type="evidence" value="ECO:0007669"/>
    <property type="project" value="UniProtKB-KW"/>
</dbReference>
<dbReference type="PANTHER" id="PTHR47359">
    <property type="entry name" value="PEPTIDOGLYCAN DL-ENDOPEPTIDASE CWLO"/>
    <property type="match status" value="1"/>
</dbReference>
<dbReference type="Pfam" id="PF00877">
    <property type="entry name" value="NLPC_P60"/>
    <property type="match status" value="1"/>
</dbReference>
<dbReference type="SUPFAM" id="SSF50044">
    <property type="entry name" value="SH3-domain"/>
    <property type="match status" value="1"/>
</dbReference>
<evidence type="ECO:0000256" key="2">
    <source>
        <dbReference type="ARBA" id="ARBA00022670"/>
    </source>
</evidence>
<name>A0ABU0L8Z1_XANAG</name>
<comment type="caution">
    <text evidence="6">The sequence shown here is derived from an EMBL/GenBank/DDBJ whole genome shotgun (WGS) entry which is preliminary data.</text>
</comment>
<dbReference type="SUPFAM" id="SSF54001">
    <property type="entry name" value="Cysteine proteinases"/>
    <property type="match status" value="1"/>
</dbReference>
<keyword evidence="2" id="KW-0645">Protease</keyword>
<keyword evidence="7" id="KW-1185">Reference proteome</keyword>
<evidence type="ECO:0000259" key="5">
    <source>
        <dbReference type="PROSITE" id="PS51935"/>
    </source>
</evidence>
<dbReference type="InterPro" id="IPR000064">
    <property type="entry name" value="NLP_P60_dom"/>
</dbReference>
<keyword evidence="3 6" id="KW-0378">Hydrolase</keyword>
<feature type="domain" description="NlpC/P60" evidence="5">
    <location>
        <begin position="160"/>
        <end position="282"/>
    </location>
</feature>
<dbReference type="InterPro" id="IPR041382">
    <property type="entry name" value="SH3_16"/>
</dbReference>
<dbReference type="InterPro" id="IPR036028">
    <property type="entry name" value="SH3-like_dom_sf"/>
</dbReference>
<organism evidence="6 7">
    <name type="scientific">Xanthobacter agilis</name>
    <dbReference type="NCBI Taxonomy" id="47492"/>
    <lineage>
        <taxon>Bacteria</taxon>
        <taxon>Pseudomonadati</taxon>
        <taxon>Pseudomonadota</taxon>
        <taxon>Alphaproteobacteria</taxon>
        <taxon>Hyphomicrobiales</taxon>
        <taxon>Xanthobacteraceae</taxon>
        <taxon>Xanthobacter</taxon>
    </lineage>
</organism>
<dbReference type="InterPro" id="IPR051794">
    <property type="entry name" value="PG_Endopeptidase_C40"/>
</dbReference>
<dbReference type="PROSITE" id="PS51935">
    <property type="entry name" value="NLPC_P60"/>
    <property type="match status" value="1"/>
</dbReference>
<proteinExistence type="inferred from homology"/>
<dbReference type="Pfam" id="PF18348">
    <property type="entry name" value="SH3_16"/>
    <property type="match status" value="1"/>
</dbReference>
<keyword evidence="4" id="KW-0788">Thiol protease</keyword>
<evidence type="ECO:0000313" key="7">
    <source>
        <dbReference type="Proteomes" id="UP001241747"/>
    </source>
</evidence>
<evidence type="ECO:0000256" key="3">
    <source>
        <dbReference type="ARBA" id="ARBA00022801"/>
    </source>
</evidence>
<reference evidence="6 7" key="1">
    <citation type="submission" date="2023-07" db="EMBL/GenBank/DDBJ databases">
        <title>Genomic Encyclopedia of Type Strains, Phase IV (KMG-IV): sequencing the most valuable type-strain genomes for metagenomic binning, comparative biology and taxonomic classification.</title>
        <authorList>
            <person name="Goeker M."/>
        </authorList>
    </citation>
    <scope>NUCLEOTIDE SEQUENCE [LARGE SCALE GENOMIC DNA]</scope>
    <source>
        <strain evidence="6 7">DSM 3770</strain>
    </source>
</reference>
<dbReference type="RefSeq" id="WP_237346196.1">
    <property type="nucleotide sequence ID" value="NZ_JABWGX010000016.1"/>
</dbReference>
<gene>
    <name evidence="6" type="ORF">QOZ94_000353</name>
</gene>
<sequence length="293" mass="31300">MALPEGFDPRLTPARDDLAAAHLKGVVEAPRYVDGEAREVAEPVAPLRRRPAGDAPLDTEALHGERVTVYADDGEGWAFAQLARDGYVGYLPTEALRPIGPAPTHKVAVPRTFIFPGPDIKLPPRGALCFGSAVAVRAEKGAFAAIPEGFIFARHLAPLDARETDFVAVASRFLGVPYLWGGRSALGLDCSGLVQTALFACGIAAPRDSDMQERTLGTALPLDTPLRRGDLLFWPGHVAIVAAPDTLLHANAFHMMVAREPLAPALERIAASAPLRSLRRLDPTPEPQGNAHE</sequence>